<dbReference type="Proteomes" id="UP001171111">
    <property type="component" value="Unassembled WGS sequence"/>
</dbReference>
<reference evidence="1 2" key="1">
    <citation type="submission" date="2023-06" db="EMBL/GenBank/DDBJ databases">
        <title>Campylobacter magnum sp. nov., isolated from cecal contents of domestic pigs (Sus scrofa domesticus).</title>
        <authorList>
            <person name="Papic B."/>
            <person name="Gruntar I."/>
        </authorList>
    </citation>
    <scope>NUCLEOTIDE SEQUENCE [LARGE SCALE GENOMIC DNA]</scope>
    <source>
        <strain evidence="2">34484-21</strain>
    </source>
</reference>
<evidence type="ECO:0000313" key="2">
    <source>
        <dbReference type="Proteomes" id="UP001171111"/>
    </source>
</evidence>
<keyword evidence="2" id="KW-1185">Reference proteome</keyword>
<organism evidence="1 2">
    <name type="scientific">Campylobacter magnus</name>
    <dbReference type="NCBI Taxonomy" id="3026462"/>
    <lineage>
        <taxon>Bacteria</taxon>
        <taxon>Pseudomonadati</taxon>
        <taxon>Campylobacterota</taxon>
        <taxon>Epsilonproteobacteria</taxon>
        <taxon>Campylobacterales</taxon>
        <taxon>Campylobacteraceae</taxon>
        <taxon>Campylobacter</taxon>
    </lineage>
</organism>
<dbReference type="EMBL" id="JAULJQ010000005">
    <property type="protein sequence ID" value="MDO2409395.1"/>
    <property type="molecule type" value="Genomic_DNA"/>
</dbReference>
<dbReference type="Gene3D" id="3.40.50.300">
    <property type="entry name" value="P-loop containing nucleotide triphosphate hydrolases"/>
    <property type="match status" value="1"/>
</dbReference>
<name>A0ABT8T7G0_9BACT</name>
<gene>
    <name evidence="1" type="ORF">Q2362_04685</name>
</gene>
<sequence length="338" mass="38926">MNSVLDYLDSFAIPESEWEKELEWIDIFDNEKFLAKASITLISADTSSFKTFFTTEFSMPLLKNGVFKKVYDIDFDGDTRVYKERNQNDILKPLRDNKQWIYIRENEIIAKNTSIDVILDDISRKNENLNGVLFIIDVLSNFTNPNDVKEVNRFFGILRRLTNLNATIIVLHHNKKERTQDGLGQYSGVSYLTGKADVAYQLSANDNKEIPVLTFKIIKSKYNYLNGKKHIIFALDTTKRAGERLSIDTTKSYEEIQNSQSPKRKEIVEKIREVLSTVDQIYQGQLLEKIGTNKNDKTAINVIDTCAKYSEPLWHIKTIAKGNITSKLISLKVFENDV</sequence>
<protein>
    <submittedName>
        <fullName evidence="1">AAA family ATPase</fullName>
    </submittedName>
</protein>
<evidence type="ECO:0000313" key="1">
    <source>
        <dbReference type="EMBL" id="MDO2409395.1"/>
    </source>
</evidence>
<comment type="caution">
    <text evidence="1">The sequence shown here is derived from an EMBL/GenBank/DDBJ whole genome shotgun (WGS) entry which is preliminary data.</text>
</comment>
<accession>A0ABT8T7G0</accession>
<dbReference type="SUPFAM" id="SSF52540">
    <property type="entry name" value="P-loop containing nucleoside triphosphate hydrolases"/>
    <property type="match status" value="1"/>
</dbReference>
<dbReference type="RefSeq" id="WP_302244276.1">
    <property type="nucleotide sequence ID" value="NZ_JAULJQ010000005.1"/>
</dbReference>
<proteinExistence type="predicted"/>
<dbReference type="InterPro" id="IPR027417">
    <property type="entry name" value="P-loop_NTPase"/>
</dbReference>